<dbReference type="Pfam" id="PF00293">
    <property type="entry name" value="NUDIX"/>
    <property type="match status" value="1"/>
</dbReference>
<gene>
    <name evidence="4" type="ORF">E3J62_06580</name>
</gene>
<sequence length="153" mass="17451">MSQIRNSAKAIIVRNGKLLTMKGVDNKGDYYLLPGGGQGFGETLQQALIRECKEEVNADVKVGELKFVRDYIAAHHEFAFFENEVHQVEFVFVCELAGDENVGVGRIPDADQIGVEWLEIEKLMKYRLYPMAIRERIMNLEKEEQPVYLGDIN</sequence>
<dbReference type="InterPro" id="IPR000086">
    <property type="entry name" value="NUDIX_hydrolase_dom"/>
</dbReference>
<name>A0A523UTZ4_UNCT6</name>
<proteinExistence type="predicted"/>
<dbReference type="CDD" id="cd18880">
    <property type="entry name" value="NUDIX_ADPRase"/>
    <property type="match status" value="1"/>
</dbReference>
<dbReference type="PROSITE" id="PS51462">
    <property type="entry name" value="NUDIX"/>
    <property type="match status" value="1"/>
</dbReference>
<keyword evidence="2" id="KW-0378">Hydrolase</keyword>
<dbReference type="GO" id="GO:0016787">
    <property type="term" value="F:hydrolase activity"/>
    <property type="evidence" value="ECO:0007669"/>
    <property type="project" value="UniProtKB-KW"/>
</dbReference>
<organism evidence="4 5">
    <name type="scientific">candidate division TA06 bacterium</name>
    <dbReference type="NCBI Taxonomy" id="2250710"/>
    <lineage>
        <taxon>Bacteria</taxon>
        <taxon>Bacteria division TA06</taxon>
    </lineage>
</organism>
<comment type="cofactor">
    <cofactor evidence="1">
        <name>Mg(2+)</name>
        <dbReference type="ChEBI" id="CHEBI:18420"/>
    </cofactor>
</comment>
<accession>A0A523UTZ4</accession>
<dbReference type="PANTHER" id="PTHR43046:SF14">
    <property type="entry name" value="MUTT_NUDIX FAMILY PROTEIN"/>
    <property type="match status" value="1"/>
</dbReference>
<evidence type="ECO:0000313" key="4">
    <source>
        <dbReference type="EMBL" id="TET45829.1"/>
    </source>
</evidence>
<evidence type="ECO:0000256" key="2">
    <source>
        <dbReference type="ARBA" id="ARBA00022801"/>
    </source>
</evidence>
<dbReference type="Gene3D" id="3.90.79.10">
    <property type="entry name" value="Nucleoside Triphosphate Pyrophosphohydrolase"/>
    <property type="match status" value="1"/>
</dbReference>
<dbReference type="EMBL" id="SOJN01000075">
    <property type="protein sequence ID" value="TET45829.1"/>
    <property type="molecule type" value="Genomic_DNA"/>
</dbReference>
<dbReference type="SUPFAM" id="SSF55811">
    <property type="entry name" value="Nudix"/>
    <property type="match status" value="1"/>
</dbReference>
<dbReference type="Proteomes" id="UP000315525">
    <property type="component" value="Unassembled WGS sequence"/>
</dbReference>
<evidence type="ECO:0000259" key="3">
    <source>
        <dbReference type="PROSITE" id="PS51462"/>
    </source>
</evidence>
<dbReference type="AlphaFoldDB" id="A0A523UTZ4"/>
<reference evidence="4 5" key="1">
    <citation type="submission" date="2019-03" db="EMBL/GenBank/DDBJ databases">
        <title>Metabolic potential of uncultured bacteria and archaea associated with petroleum seepage in deep-sea sediments.</title>
        <authorList>
            <person name="Dong X."/>
            <person name="Hubert C."/>
        </authorList>
    </citation>
    <scope>NUCLEOTIDE SEQUENCE [LARGE SCALE GENOMIC DNA]</scope>
    <source>
        <strain evidence="4">E44_bin18</strain>
    </source>
</reference>
<evidence type="ECO:0000313" key="5">
    <source>
        <dbReference type="Proteomes" id="UP000315525"/>
    </source>
</evidence>
<dbReference type="PANTHER" id="PTHR43046">
    <property type="entry name" value="GDP-MANNOSE MANNOSYL HYDROLASE"/>
    <property type="match status" value="1"/>
</dbReference>
<evidence type="ECO:0000256" key="1">
    <source>
        <dbReference type="ARBA" id="ARBA00001946"/>
    </source>
</evidence>
<protein>
    <submittedName>
        <fullName evidence="4">NUDIX domain-containing protein</fullName>
    </submittedName>
</protein>
<feature type="domain" description="Nudix hydrolase" evidence="3">
    <location>
        <begin position="2"/>
        <end position="139"/>
    </location>
</feature>
<dbReference type="InterPro" id="IPR015797">
    <property type="entry name" value="NUDIX_hydrolase-like_dom_sf"/>
</dbReference>
<comment type="caution">
    <text evidence="4">The sequence shown here is derived from an EMBL/GenBank/DDBJ whole genome shotgun (WGS) entry which is preliminary data.</text>
</comment>